<name>A0A6I4V834_9SPHN</name>
<dbReference type="OrthoDB" id="7409988at2"/>
<dbReference type="EMBL" id="WTYP01000002">
    <property type="protein sequence ID" value="MXP48022.1"/>
    <property type="molecule type" value="Genomic_DNA"/>
</dbReference>
<protein>
    <submittedName>
        <fullName evidence="3">DUF2059 domain-containing protein</fullName>
    </submittedName>
</protein>
<gene>
    <name evidence="3" type="ORF">GRI43_11565</name>
</gene>
<feature type="signal peptide" evidence="1">
    <location>
        <begin position="1"/>
        <end position="21"/>
    </location>
</feature>
<dbReference type="Proteomes" id="UP000471435">
    <property type="component" value="Unassembled WGS sequence"/>
</dbReference>
<keyword evidence="1" id="KW-0732">Signal</keyword>
<organism evidence="3 4">
    <name type="scientific">Pontixanthobacter luteolus</name>
    <dbReference type="NCBI Taxonomy" id="295089"/>
    <lineage>
        <taxon>Bacteria</taxon>
        <taxon>Pseudomonadati</taxon>
        <taxon>Pseudomonadota</taxon>
        <taxon>Alphaproteobacteria</taxon>
        <taxon>Sphingomonadales</taxon>
        <taxon>Erythrobacteraceae</taxon>
        <taxon>Pontixanthobacter</taxon>
    </lineage>
</organism>
<evidence type="ECO:0000313" key="3">
    <source>
        <dbReference type="EMBL" id="MXP48022.1"/>
    </source>
</evidence>
<sequence>MLKNSLFALALAGAAIGSPLAAQEQTTTDARMMEAMGEMFGKAQPLTAEQEARLPEAQLVVASIFPEGTYAKMMGDTMEPMMGSIMDAMVQMPTGELAELTGLPVSELENMGETAINDAMAIMDPAYQERTRRIAETSVKMMTDVMTEIEPGYRDGLARAYAVRFSVAELKELNAFFTTPTGSHYAAESMLIYADPQVMSAMNEVMPAVMEMMPQMIEAIGEVTAELAAPRQYSELTEEEKAALSGILGMDQDKLAAAEPEIEETAGNAEEGGY</sequence>
<evidence type="ECO:0000259" key="2">
    <source>
        <dbReference type="Pfam" id="PF09832"/>
    </source>
</evidence>
<dbReference type="InterPro" id="IPR018637">
    <property type="entry name" value="DUF2059"/>
</dbReference>
<proteinExistence type="predicted"/>
<dbReference type="Pfam" id="PF09832">
    <property type="entry name" value="DUF2059"/>
    <property type="match status" value="1"/>
</dbReference>
<accession>A0A6I4V834</accession>
<feature type="domain" description="DUF2059" evidence="2">
    <location>
        <begin position="155"/>
        <end position="186"/>
    </location>
</feature>
<keyword evidence="4" id="KW-1185">Reference proteome</keyword>
<evidence type="ECO:0000313" key="4">
    <source>
        <dbReference type="Proteomes" id="UP000471435"/>
    </source>
</evidence>
<comment type="caution">
    <text evidence="3">The sequence shown here is derived from an EMBL/GenBank/DDBJ whole genome shotgun (WGS) entry which is preliminary data.</text>
</comment>
<dbReference type="AlphaFoldDB" id="A0A6I4V834"/>
<dbReference type="RefSeq" id="WP_160731251.1">
    <property type="nucleotide sequence ID" value="NZ_WTYP01000002.1"/>
</dbReference>
<reference evidence="3 4" key="1">
    <citation type="submission" date="2019-12" db="EMBL/GenBank/DDBJ databases">
        <title>Genomic-based taxomic classification of the family Erythrobacteraceae.</title>
        <authorList>
            <person name="Xu L."/>
        </authorList>
    </citation>
    <scope>NUCLEOTIDE SEQUENCE [LARGE SCALE GENOMIC DNA]</scope>
    <source>
        <strain evidence="3 4">SW-109</strain>
    </source>
</reference>
<evidence type="ECO:0000256" key="1">
    <source>
        <dbReference type="SAM" id="SignalP"/>
    </source>
</evidence>
<feature type="chain" id="PRO_5026186565" evidence="1">
    <location>
        <begin position="22"/>
        <end position="274"/>
    </location>
</feature>